<feature type="coiled-coil region" evidence="1">
    <location>
        <begin position="546"/>
        <end position="573"/>
    </location>
</feature>
<reference evidence="3 4" key="1">
    <citation type="journal article" date="2024" name="Commun. Biol.">
        <title>Comparative genomic analysis of thermophilic fungi reveals convergent evolutionary adaptations and gene losses.</title>
        <authorList>
            <person name="Steindorff A.S."/>
            <person name="Aguilar-Pontes M.V."/>
            <person name="Robinson A.J."/>
            <person name="Andreopoulos B."/>
            <person name="LaButti K."/>
            <person name="Kuo A."/>
            <person name="Mondo S."/>
            <person name="Riley R."/>
            <person name="Otillar R."/>
            <person name="Haridas S."/>
            <person name="Lipzen A."/>
            <person name="Grimwood J."/>
            <person name="Schmutz J."/>
            <person name="Clum A."/>
            <person name="Reid I.D."/>
            <person name="Moisan M.C."/>
            <person name="Butler G."/>
            <person name="Nguyen T.T.M."/>
            <person name="Dewar K."/>
            <person name="Conant G."/>
            <person name="Drula E."/>
            <person name="Henrissat B."/>
            <person name="Hansel C."/>
            <person name="Singer S."/>
            <person name="Hutchinson M.I."/>
            <person name="de Vries R.P."/>
            <person name="Natvig D.O."/>
            <person name="Powell A.J."/>
            <person name="Tsang A."/>
            <person name="Grigoriev I.V."/>
        </authorList>
    </citation>
    <scope>NUCLEOTIDE SEQUENCE [LARGE SCALE GENOMIC DNA]</scope>
    <source>
        <strain evidence="3 4">ATCC 24622</strain>
    </source>
</reference>
<keyword evidence="4" id="KW-1185">Reference proteome</keyword>
<dbReference type="InterPro" id="IPR055335">
    <property type="entry name" value="Ucp6/RUP1"/>
</dbReference>
<organism evidence="3 4">
    <name type="scientific">Phialemonium thermophilum</name>
    <dbReference type="NCBI Taxonomy" id="223376"/>
    <lineage>
        <taxon>Eukaryota</taxon>
        <taxon>Fungi</taxon>
        <taxon>Dikarya</taxon>
        <taxon>Ascomycota</taxon>
        <taxon>Pezizomycotina</taxon>
        <taxon>Sordariomycetes</taxon>
        <taxon>Sordariomycetidae</taxon>
        <taxon>Cephalothecales</taxon>
        <taxon>Cephalothecaceae</taxon>
        <taxon>Phialemonium</taxon>
    </lineage>
</organism>
<evidence type="ECO:0008006" key="5">
    <source>
        <dbReference type="Google" id="ProtNLM"/>
    </source>
</evidence>
<accession>A0ABR3W291</accession>
<name>A0ABR3W291_9PEZI</name>
<feature type="region of interest" description="Disordered" evidence="2">
    <location>
        <begin position="94"/>
        <end position="113"/>
    </location>
</feature>
<dbReference type="PANTHER" id="PTHR39597:SF1">
    <property type="entry name" value="UBA DOMAIN-CONTAINING PROTEIN RUP1"/>
    <property type="match status" value="1"/>
</dbReference>
<dbReference type="PROSITE" id="PS50330">
    <property type="entry name" value="UIM"/>
    <property type="match status" value="1"/>
</dbReference>
<dbReference type="EMBL" id="JAZHXJ010000792">
    <property type="protein sequence ID" value="KAL1851332.1"/>
    <property type="molecule type" value="Genomic_DNA"/>
</dbReference>
<gene>
    <name evidence="3" type="ORF">VTK73DRAFT_9455</name>
</gene>
<evidence type="ECO:0000256" key="1">
    <source>
        <dbReference type="SAM" id="Coils"/>
    </source>
</evidence>
<protein>
    <recommendedName>
        <fullName evidence="5">Ubiquitin interaction domain-containing protein</fullName>
    </recommendedName>
</protein>
<comment type="caution">
    <text evidence="3">The sequence shown here is derived from an EMBL/GenBank/DDBJ whole genome shotgun (WGS) entry which is preliminary data.</text>
</comment>
<evidence type="ECO:0000313" key="4">
    <source>
        <dbReference type="Proteomes" id="UP001586593"/>
    </source>
</evidence>
<feature type="region of interest" description="Disordered" evidence="2">
    <location>
        <begin position="781"/>
        <end position="914"/>
    </location>
</feature>
<feature type="compositionally biased region" description="Polar residues" evidence="2">
    <location>
        <begin position="815"/>
        <end position="827"/>
    </location>
</feature>
<dbReference type="Proteomes" id="UP001586593">
    <property type="component" value="Unassembled WGS sequence"/>
</dbReference>
<dbReference type="InterPro" id="IPR003903">
    <property type="entry name" value="UIM_dom"/>
</dbReference>
<evidence type="ECO:0000313" key="3">
    <source>
        <dbReference type="EMBL" id="KAL1851332.1"/>
    </source>
</evidence>
<dbReference type="PANTHER" id="PTHR39597">
    <property type="entry name" value="UBA DOMAIN-CONTAINING PROTEIN RUP1"/>
    <property type="match status" value="1"/>
</dbReference>
<proteinExistence type="predicted"/>
<feature type="compositionally biased region" description="Low complexity" evidence="2">
    <location>
        <begin position="97"/>
        <end position="113"/>
    </location>
</feature>
<feature type="compositionally biased region" description="Polar residues" evidence="2">
    <location>
        <begin position="896"/>
        <end position="907"/>
    </location>
</feature>
<keyword evidence="1" id="KW-0175">Coiled coil</keyword>
<feature type="region of interest" description="Disordered" evidence="2">
    <location>
        <begin position="717"/>
        <end position="751"/>
    </location>
</feature>
<sequence length="914" mass="101900">MVAPSDEDVATVLSILGLDQTDHLLVTSALQAKNNNIEQVVNEYFDNPEKFHRQYTWDETAFAADDGGPHEDQLPSFSIHPPDNTEVLHGVDANYYNSGAPSRPPSRANSRSPLSKLVDFTGQSAQLPTTSAQEDADIQRAIAESVVTSGMHTPQPLAQGPPQESGVIQVDPSIPYFGPANRPEYAQDQWALVTVNRESPEPGPSARKRKPGVPAFLRCRSDKPWGKHRLGGLLTVFHAIPSARNALLRCGTPAESYGHDAAWWKGAPILRPGAVASQGVGESEWAEDAQPDWAEELHRLMAFLDGTERSYGTADVLAEAKPQGTVSSGDTEKDFFEYVTDDDGRSQTTSALIAATEIVDVCGEGHSHVKRWALLEPSFTQQQALSMDSLYQMLDAIFYIDRNMPLESQSTTMAMLTHAPEVLTMRFNVDSGLPRRIDIPRVLYVDRYLESRKDELMQIYRDMWGLLDLTAKSRREEERLKKVFLPKIGREYDVVDLLHRAIRWNEQGLHKLKALARWRLHEEARARGDDSIFLPMSVDDREVSYNEDEAQKKQSMERNIRIFRAKLAGIERQLKGVLATRRRIERAMRNLDTFLTTPSQEERWNPTHPYTLRGVVPSVDVCYVCVRDEPDLIEFDGSAETTAPKEQWWKLGYVSSDEAPIKAEETTYEKVMEEACGVGSMPILIYASEEAMQAKPEPLSEALQTFVRFDNRLFAQELKDETPPDRKRAGFASPSSPPKRRNRSSSLDSMATNAASAGDLDDDMRDAQFELDEPYQAGAAVATSSDDRNNNNNNKPPMYGAPQELVDTSLPDDMTSATVSGTRSRTLSPDPDAFSGASHSLPQMQMPRGGEFDAALRRLSAQAEESEAQQEQQQHPRAPEMQERGGASPFFLQPASRKQSSGPSSSVMDLEMED</sequence>
<feature type="compositionally biased region" description="Basic and acidic residues" evidence="2">
    <location>
        <begin position="717"/>
        <end position="728"/>
    </location>
</feature>
<evidence type="ECO:0000256" key="2">
    <source>
        <dbReference type="SAM" id="MobiDB-lite"/>
    </source>
</evidence>